<dbReference type="RefSeq" id="WP_183385845.1">
    <property type="nucleotide sequence ID" value="NZ_JACHXM010000001.1"/>
</dbReference>
<evidence type="ECO:0000256" key="1">
    <source>
        <dbReference type="SAM" id="MobiDB-lite"/>
    </source>
</evidence>
<feature type="chain" id="PRO_5031095417" evidence="2">
    <location>
        <begin position="22"/>
        <end position="304"/>
    </location>
</feature>
<evidence type="ECO:0000313" key="3">
    <source>
        <dbReference type="EMBL" id="MBB3139434.1"/>
    </source>
</evidence>
<gene>
    <name evidence="3" type="ORF">FHR96_000280</name>
</gene>
<keyword evidence="4" id="KW-1185">Reference proteome</keyword>
<dbReference type="EMBL" id="JACHXM010000001">
    <property type="protein sequence ID" value="MBB3139434.1"/>
    <property type="molecule type" value="Genomic_DNA"/>
</dbReference>
<dbReference type="InterPro" id="IPR010794">
    <property type="entry name" value="MalM"/>
</dbReference>
<keyword evidence="2" id="KW-0732">Signal</keyword>
<name>A0A7W5BV80_9GAMM</name>
<dbReference type="AlphaFoldDB" id="A0A7W5BV80"/>
<organism evidence="3 4">
    <name type="scientific">Halomonas organivorans</name>
    <dbReference type="NCBI Taxonomy" id="257772"/>
    <lineage>
        <taxon>Bacteria</taxon>
        <taxon>Pseudomonadati</taxon>
        <taxon>Pseudomonadota</taxon>
        <taxon>Gammaproteobacteria</taxon>
        <taxon>Oceanospirillales</taxon>
        <taxon>Halomonadaceae</taxon>
        <taxon>Halomonas</taxon>
    </lineage>
</organism>
<proteinExistence type="predicted"/>
<dbReference type="Pfam" id="PF07148">
    <property type="entry name" value="MalM"/>
    <property type="match status" value="1"/>
</dbReference>
<feature type="signal peptide" evidence="2">
    <location>
        <begin position="1"/>
        <end position="21"/>
    </location>
</feature>
<comment type="caution">
    <text evidence="3">The sequence shown here is derived from an EMBL/GenBank/DDBJ whole genome shotgun (WGS) entry which is preliminary data.</text>
</comment>
<evidence type="ECO:0000313" key="4">
    <source>
        <dbReference type="Proteomes" id="UP000525987"/>
    </source>
</evidence>
<accession>A0A7W5BV80</accession>
<protein>
    <submittedName>
        <fullName evidence="3">Maltose operon protein</fullName>
    </submittedName>
</protein>
<feature type="region of interest" description="Disordered" evidence="1">
    <location>
        <begin position="225"/>
        <end position="260"/>
    </location>
</feature>
<evidence type="ECO:0000256" key="2">
    <source>
        <dbReference type="SAM" id="SignalP"/>
    </source>
</evidence>
<dbReference type="GO" id="GO:0042597">
    <property type="term" value="C:periplasmic space"/>
    <property type="evidence" value="ECO:0007669"/>
    <property type="project" value="InterPro"/>
</dbReference>
<reference evidence="3 4" key="1">
    <citation type="submission" date="2020-08" db="EMBL/GenBank/DDBJ databases">
        <title>Genomic Encyclopedia of Type Strains, Phase III (KMG-III): the genomes of soil and plant-associated and newly described type strains.</title>
        <authorList>
            <person name="Whitman W."/>
        </authorList>
    </citation>
    <scope>NUCLEOTIDE SEQUENCE [LARGE SCALE GENOMIC DNA]</scope>
    <source>
        <strain evidence="3 4">CECT 5995</strain>
    </source>
</reference>
<dbReference type="Proteomes" id="UP000525987">
    <property type="component" value="Unassembled WGS sequence"/>
</dbReference>
<sequence>MIPAKTLVAVALGTLWLSGCATSTSPSSMPADADWLDRASDCCAELADLPQMDLSARGSQDLEFGLMAPVHRFDTGVSAFRALRLPRSSGPLRLELVSAVQRDARGQPALFAPTLLILDEAGRIRRRHDWQEFTYRPAQGLKGDRLTLSLDVMPSSDADRLVVLTTEAALSAETELLHPARALARARHLAEPAVLNPVAAHRAEGEVTLRVHPIGETAGLLAPLMAGGGDEPPPVSPAADAGMAKTADTAPHGQPTPAPLDWRRTIRAALAAGDLELAMSLAERAELAGETGTRRWLAQQLERR</sequence>
<dbReference type="PROSITE" id="PS51257">
    <property type="entry name" value="PROKAR_LIPOPROTEIN"/>
    <property type="match status" value="1"/>
</dbReference>
<dbReference type="GO" id="GO:0008643">
    <property type="term" value="P:carbohydrate transport"/>
    <property type="evidence" value="ECO:0007669"/>
    <property type="project" value="InterPro"/>
</dbReference>